<sequence>NDTEEVGPLQAVDISNPDTTQWILHELEPLSKYKLYLRSCTAVGCGPAVSEESTPALESSLAGVHGGISTQGWFIGLMCAIALLTLIVLIACFVNRNKGGKYSVKEKEDLHPDVESQGMNDDTFCEYR</sequence>
<feature type="region of interest" description="Disordered" evidence="6">
    <location>
        <begin position="107"/>
        <end position="128"/>
    </location>
</feature>
<reference evidence="9 10" key="1">
    <citation type="submission" date="2021-06" db="EMBL/GenBank/DDBJ databases">
        <authorList>
            <person name="Palmer J.M."/>
        </authorList>
    </citation>
    <scope>NUCLEOTIDE SEQUENCE [LARGE SCALE GENOMIC DNA]</scope>
    <source>
        <strain evidence="9 10">AS_MEX2019</strain>
        <tissue evidence="9">Muscle</tissue>
    </source>
</reference>
<evidence type="ECO:0000256" key="3">
    <source>
        <dbReference type="ARBA" id="ARBA00022692"/>
    </source>
</evidence>
<dbReference type="Gene3D" id="2.60.40.10">
    <property type="entry name" value="Immunoglobulins"/>
    <property type="match status" value="1"/>
</dbReference>
<feature type="domain" description="Fibronectin type-III" evidence="8">
    <location>
        <begin position="1"/>
        <end position="59"/>
    </location>
</feature>
<evidence type="ECO:0000259" key="8">
    <source>
        <dbReference type="PROSITE" id="PS50853"/>
    </source>
</evidence>
<evidence type="ECO:0000313" key="9">
    <source>
        <dbReference type="EMBL" id="MEQ2299903.1"/>
    </source>
</evidence>
<dbReference type="Pfam" id="PF13882">
    <property type="entry name" value="Bravo_FIGEY"/>
    <property type="match status" value="1"/>
</dbReference>
<dbReference type="InterPro" id="IPR003961">
    <property type="entry name" value="FN3_dom"/>
</dbReference>
<organism evidence="9 10">
    <name type="scientific">Ameca splendens</name>
    <dbReference type="NCBI Taxonomy" id="208324"/>
    <lineage>
        <taxon>Eukaryota</taxon>
        <taxon>Metazoa</taxon>
        <taxon>Chordata</taxon>
        <taxon>Craniata</taxon>
        <taxon>Vertebrata</taxon>
        <taxon>Euteleostomi</taxon>
        <taxon>Actinopterygii</taxon>
        <taxon>Neopterygii</taxon>
        <taxon>Teleostei</taxon>
        <taxon>Neoteleostei</taxon>
        <taxon>Acanthomorphata</taxon>
        <taxon>Ovalentaria</taxon>
        <taxon>Atherinomorphae</taxon>
        <taxon>Cyprinodontiformes</taxon>
        <taxon>Goodeidae</taxon>
        <taxon>Ameca</taxon>
    </lineage>
</organism>
<dbReference type="InterPro" id="IPR036116">
    <property type="entry name" value="FN3_sf"/>
</dbReference>
<protein>
    <recommendedName>
        <fullName evidence="8">Fibronectin type-III domain-containing protein</fullName>
    </recommendedName>
</protein>
<evidence type="ECO:0000256" key="2">
    <source>
        <dbReference type="ARBA" id="ARBA00008588"/>
    </source>
</evidence>
<name>A0ABV0Z179_9TELE</name>
<keyword evidence="4 7" id="KW-1133">Transmembrane helix</keyword>
<feature type="non-terminal residue" evidence="9">
    <location>
        <position position="1"/>
    </location>
</feature>
<comment type="caution">
    <text evidence="9">The sequence shown here is derived from an EMBL/GenBank/DDBJ whole genome shotgun (WGS) entry which is preliminary data.</text>
</comment>
<dbReference type="EMBL" id="JAHRIP010048630">
    <property type="protein sequence ID" value="MEQ2299903.1"/>
    <property type="molecule type" value="Genomic_DNA"/>
</dbReference>
<dbReference type="SUPFAM" id="SSF49265">
    <property type="entry name" value="Fibronectin type III"/>
    <property type="match status" value="1"/>
</dbReference>
<dbReference type="PROSITE" id="PS50853">
    <property type="entry name" value="FN3"/>
    <property type="match status" value="1"/>
</dbReference>
<dbReference type="InterPro" id="IPR013783">
    <property type="entry name" value="Ig-like_fold"/>
</dbReference>
<proteinExistence type="inferred from homology"/>
<evidence type="ECO:0000256" key="7">
    <source>
        <dbReference type="SAM" id="Phobius"/>
    </source>
</evidence>
<evidence type="ECO:0000256" key="5">
    <source>
        <dbReference type="ARBA" id="ARBA00023136"/>
    </source>
</evidence>
<evidence type="ECO:0000256" key="4">
    <source>
        <dbReference type="ARBA" id="ARBA00022989"/>
    </source>
</evidence>
<evidence type="ECO:0000256" key="1">
    <source>
        <dbReference type="ARBA" id="ARBA00004167"/>
    </source>
</evidence>
<accession>A0ABV0Z179</accession>
<keyword evidence="5 7" id="KW-0472">Membrane</keyword>
<gene>
    <name evidence="9" type="ORF">AMECASPLE_019701</name>
</gene>
<dbReference type="InterPro" id="IPR026966">
    <property type="entry name" value="Neurofascin/L1/NrCAM_C"/>
</dbReference>
<feature type="transmembrane region" description="Helical" evidence="7">
    <location>
        <begin position="73"/>
        <end position="94"/>
    </location>
</feature>
<evidence type="ECO:0000256" key="6">
    <source>
        <dbReference type="SAM" id="MobiDB-lite"/>
    </source>
</evidence>
<comment type="similarity">
    <text evidence="2">Belongs to the immunoglobulin superfamily. L1/neurofascin/NgCAM family.</text>
</comment>
<keyword evidence="3 7" id="KW-0812">Transmembrane</keyword>
<evidence type="ECO:0000313" key="10">
    <source>
        <dbReference type="Proteomes" id="UP001469553"/>
    </source>
</evidence>
<dbReference type="Proteomes" id="UP001469553">
    <property type="component" value="Unassembled WGS sequence"/>
</dbReference>
<keyword evidence="10" id="KW-1185">Reference proteome</keyword>
<comment type="subcellular location">
    <subcellularLocation>
        <location evidence="1">Membrane</location>
        <topology evidence="1">Single-pass membrane protein</topology>
    </subcellularLocation>
</comment>